<keyword evidence="10" id="KW-0472">Membrane</keyword>
<reference evidence="13 14" key="1">
    <citation type="journal article" date="2022" name="G3 (Bethesda)">
        <title>Whole-genome sequence and methylome profiling of the almond [Prunus dulcis (Mill.) D.A. Webb] cultivar 'Nonpareil'.</title>
        <authorList>
            <person name="D'Amico-Willman K.M."/>
            <person name="Ouma W.Z."/>
            <person name="Meulia T."/>
            <person name="Sideli G.M."/>
            <person name="Gradziel T.M."/>
            <person name="Fresnedo-Ramirez J."/>
        </authorList>
    </citation>
    <scope>NUCLEOTIDE SEQUENCE [LARGE SCALE GENOMIC DNA]</scope>
    <source>
        <strain evidence="13">Clone GOH B32 T37-40</strain>
    </source>
</reference>
<dbReference type="Gene3D" id="3.40.395.10">
    <property type="entry name" value="Adenoviral Proteinase, Chain A"/>
    <property type="match status" value="1"/>
</dbReference>
<dbReference type="InterPro" id="IPR015410">
    <property type="entry name" value="DUF1985"/>
</dbReference>
<dbReference type="Pfam" id="PF12819">
    <property type="entry name" value="Malectin_like"/>
    <property type="match status" value="1"/>
</dbReference>
<dbReference type="Proteomes" id="UP001054821">
    <property type="component" value="Chromosome 1"/>
</dbReference>
<sequence>MYRVRIDCGLAGNSSYTEKTTGINYTSDTNFIDTGEVKFVSHDYKNEYQQQYWSVRSFPEGIRNCYKINVTNGSKYLIRASFLYGNYDGQNKFAEFELHLGPNLWDYVKFGEYGVDFELIHIPLRNFMHICLVNTGSGVPFISTTEIRPLLNETYQTQVGSLALVSRYDTGALAATFEGYRYIHDRFWYIYARDDWTQINTSLTVNPGLFYKPPSDVMRTAATPKSASGSLDFSWKPVDKNSEYYVYMHFAEVEKLKTNHSRQQYVTKNGVLFQELFSPEYLYTRTLFTRLAIGGEVQYNFSIFAAENSTLKPIVNAIELYMVKEFLESETNEEDFDAITNIKSTYKVTKNWQGDPCAPEVFLWNGLNCSYLENETPRITSLNLSSNGLTGEIALSIANLTMIQTLDLSNNSLTGQIPDFLSQLPNLNVLNLEKNKLTGPVPAGLIERRNNGLLSLRIGRVLGVLKLGFEPLNEEGNMVGEMKLMIAEEQKFQGKALSLSHTKTAITTIKEKFTEQQLQMFEQSCFGHLLGIEDLKWTSPIVHGLLLRKADPKTVSQLNGIKFIVGKKVIQFTAQQFCIVTGLRFGNLPFIPIPTNENCSLKRKYFANDKAVNLLELEKAFLDCDDVDDVFKLGFLYFAVFVLLGSEKHVHIDMRYLKLAEDLEEFGKYPWGAVSYAKTNASLLRALCADYQRVKVPTKTAKTKKSGKKPTTTATGRPREYHLKGFPYALQIWAYEVFPALAALHLVVHEENAHIPRLLHWRSNSSPRFYELMSQVFENREVDVQLLRPSVMDKQQPYWTWGDSADDSEELVDLLGDDAEQQTGTSASVEEKEKDIDDTANLPLSSKGTVASRELRTLKRDFQRTKDELAKVSLSNRALCDRVHQLEDKVRKESMKAEKEFEKNTKCVEDFRNTLASMEHYFKLEIEQLKKQNGGVNEAAEGHEDLGSPHMNEGGNNDLSPLHAYVSPPTEPAVMETQVPGDGAEPSAAMVVEEAKMAASVPHSEVHEGADPAESDELPTPEDVAGCDEICQRVMKLLEDWKITKSMPSGGLMNPPSLPTVTMAGDEEGSSSVEKKEVEGKGCRQKRPAQTLLSPFTDPLRKKRTMTVSAATATPPCFDPSKSLPIEDVKAVLQFCSAWKSDISAEVQLESFSVGADFFYRLVDETEWMSSRHLDMATFLIRKRQLSHPLVFGTDWTTADCCLQQFLEPFKPTGRRCGSKKGAGSNPDDLPASKAKNLHHFVRGTWQHGYAQAWTKVRKVYFPYNLKGSHWVAIELDFVRHTATVYDSYIDYTKRSKLVTLLHPICDTLARVLFDMHFYDDSEVEEVKQKGLTMSMYTPFSVCSIADVPQQRDGASCGILTVKFIEHLSAGMSVDKVDPLKIKYYRLKLAIEGLRGEAYL</sequence>
<dbReference type="SUPFAM" id="SSF52058">
    <property type="entry name" value="L domain-like"/>
    <property type="match status" value="1"/>
</dbReference>
<evidence type="ECO:0000256" key="7">
    <source>
        <dbReference type="ARBA" id="ARBA00022737"/>
    </source>
</evidence>
<evidence type="ECO:0000313" key="14">
    <source>
        <dbReference type="Proteomes" id="UP001054821"/>
    </source>
</evidence>
<evidence type="ECO:0000259" key="12">
    <source>
        <dbReference type="PROSITE" id="PS50600"/>
    </source>
</evidence>
<keyword evidence="6" id="KW-0732">Signal</keyword>
<dbReference type="SUPFAM" id="SSF54001">
    <property type="entry name" value="Cysteine proteinases"/>
    <property type="match status" value="1"/>
</dbReference>
<dbReference type="InterPro" id="IPR003653">
    <property type="entry name" value="Peptidase_C48_C"/>
</dbReference>
<evidence type="ECO:0000256" key="11">
    <source>
        <dbReference type="SAM" id="MobiDB-lite"/>
    </source>
</evidence>
<dbReference type="Pfam" id="PF00560">
    <property type="entry name" value="LRR_1"/>
    <property type="match status" value="2"/>
</dbReference>
<evidence type="ECO:0000256" key="10">
    <source>
        <dbReference type="ARBA" id="ARBA00023136"/>
    </source>
</evidence>
<protein>
    <recommendedName>
        <fullName evidence="12">Ubiquitin-like protease family profile domain-containing protein</fullName>
    </recommendedName>
</protein>
<evidence type="ECO:0000256" key="3">
    <source>
        <dbReference type="ARBA" id="ARBA00022614"/>
    </source>
</evidence>
<dbReference type="Pfam" id="PF02902">
    <property type="entry name" value="Peptidase_C48"/>
    <property type="match status" value="1"/>
</dbReference>
<accession>A0AAD4ZWB3</accession>
<evidence type="ECO:0000256" key="9">
    <source>
        <dbReference type="ARBA" id="ARBA00022989"/>
    </source>
</evidence>
<gene>
    <name evidence="13" type="ORF">L3X38_008350</name>
</gene>
<feature type="region of interest" description="Disordered" evidence="11">
    <location>
        <begin position="1064"/>
        <end position="1085"/>
    </location>
</feature>
<dbReference type="InterPro" id="IPR001611">
    <property type="entry name" value="Leu-rich_rpt"/>
</dbReference>
<feature type="region of interest" description="Disordered" evidence="11">
    <location>
        <begin position="820"/>
        <end position="844"/>
    </location>
</feature>
<evidence type="ECO:0000256" key="4">
    <source>
        <dbReference type="ARBA" id="ARBA00022670"/>
    </source>
</evidence>
<feature type="compositionally biased region" description="Acidic residues" evidence="11">
    <location>
        <begin position="1011"/>
        <end position="1020"/>
    </location>
</feature>
<dbReference type="PANTHER" id="PTHR45631:SF202">
    <property type="entry name" value="SENESCENCE-INDUCED RECEPTOR-LIKE SERINE_THREONINE-PROTEIN KINASE"/>
    <property type="match status" value="1"/>
</dbReference>
<dbReference type="FunFam" id="3.80.10.10:FF:000129">
    <property type="entry name" value="Leucine-rich repeat receptor-like kinase"/>
    <property type="match status" value="1"/>
</dbReference>
<keyword evidence="3" id="KW-0433">Leucine-rich repeat</keyword>
<keyword evidence="9" id="KW-1133">Transmembrane helix</keyword>
<feature type="domain" description="Ubiquitin-like protease family profile" evidence="12">
    <location>
        <begin position="1152"/>
        <end position="1368"/>
    </location>
</feature>
<dbReference type="PANTHER" id="PTHR45631">
    <property type="entry name" value="OS07G0107800 PROTEIN-RELATED"/>
    <property type="match status" value="1"/>
</dbReference>
<proteinExistence type="inferred from homology"/>
<dbReference type="GO" id="GO:0006508">
    <property type="term" value="P:proteolysis"/>
    <property type="evidence" value="ECO:0007669"/>
    <property type="project" value="UniProtKB-KW"/>
</dbReference>
<organism evidence="13 14">
    <name type="scientific">Prunus dulcis</name>
    <name type="common">Almond</name>
    <name type="synonym">Amygdalus dulcis</name>
    <dbReference type="NCBI Taxonomy" id="3755"/>
    <lineage>
        <taxon>Eukaryota</taxon>
        <taxon>Viridiplantae</taxon>
        <taxon>Streptophyta</taxon>
        <taxon>Embryophyta</taxon>
        <taxon>Tracheophyta</taxon>
        <taxon>Spermatophyta</taxon>
        <taxon>Magnoliopsida</taxon>
        <taxon>eudicotyledons</taxon>
        <taxon>Gunneridae</taxon>
        <taxon>Pentapetalae</taxon>
        <taxon>rosids</taxon>
        <taxon>fabids</taxon>
        <taxon>Rosales</taxon>
        <taxon>Rosaceae</taxon>
        <taxon>Amygdaloideae</taxon>
        <taxon>Amygdaleae</taxon>
        <taxon>Prunus</taxon>
    </lineage>
</organism>
<dbReference type="InterPro" id="IPR024788">
    <property type="entry name" value="Malectin-like_Carb-bd_dom"/>
</dbReference>
<feature type="region of interest" description="Disordered" evidence="11">
    <location>
        <begin position="1001"/>
        <end position="1023"/>
    </location>
</feature>
<evidence type="ECO:0000256" key="1">
    <source>
        <dbReference type="ARBA" id="ARBA00004167"/>
    </source>
</evidence>
<keyword evidence="5" id="KW-0812">Transmembrane</keyword>
<dbReference type="GO" id="GO:0008234">
    <property type="term" value="F:cysteine-type peptidase activity"/>
    <property type="evidence" value="ECO:0007669"/>
    <property type="project" value="InterPro"/>
</dbReference>
<dbReference type="InterPro" id="IPR038765">
    <property type="entry name" value="Papain-like_cys_pep_sf"/>
</dbReference>
<dbReference type="Pfam" id="PF09331">
    <property type="entry name" value="DUF1985"/>
    <property type="match status" value="1"/>
</dbReference>
<feature type="region of interest" description="Disordered" evidence="11">
    <location>
        <begin position="699"/>
        <end position="718"/>
    </location>
</feature>
<dbReference type="InterPro" id="IPR032675">
    <property type="entry name" value="LRR_dom_sf"/>
</dbReference>
<evidence type="ECO:0000313" key="13">
    <source>
        <dbReference type="EMBL" id="KAI5355455.1"/>
    </source>
</evidence>
<evidence type="ECO:0000256" key="6">
    <source>
        <dbReference type="ARBA" id="ARBA00022729"/>
    </source>
</evidence>
<keyword evidence="7" id="KW-0677">Repeat</keyword>
<comment type="subcellular location">
    <subcellularLocation>
        <location evidence="1">Membrane</location>
        <topology evidence="1">Single-pass membrane protein</topology>
    </subcellularLocation>
</comment>
<keyword evidence="8" id="KW-0378">Hydrolase</keyword>
<evidence type="ECO:0000256" key="5">
    <source>
        <dbReference type="ARBA" id="ARBA00022692"/>
    </source>
</evidence>
<evidence type="ECO:0000256" key="8">
    <source>
        <dbReference type="ARBA" id="ARBA00022801"/>
    </source>
</evidence>
<dbReference type="Gene3D" id="3.80.10.10">
    <property type="entry name" value="Ribonuclease Inhibitor"/>
    <property type="match status" value="1"/>
</dbReference>
<keyword evidence="4" id="KW-0645">Protease</keyword>
<comment type="caution">
    <text evidence="13">The sequence shown here is derived from an EMBL/GenBank/DDBJ whole genome shotgun (WGS) entry which is preliminary data.</text>
</comment>
<dbReference type="EMBL" id="JAJFAZ020000001">
    <property type="protein sequence ID" value="KAI5355455.1"/>
    <property type="molecule type" value="Genomic_DNA"/>
</dbReference>
<keyword evidence="14" id="KW-1185">Reference proteome</keyword>
<feature type="compositionally biased region" description="Basic and acidic residues" evidence="11">
    <location>
        <begin position="1073"/>
        <end position="1082"/>
    </location>
</feature>
<name>A0AAD4ZWB3_PRUDU</name>
<dbReference type="PROSITE" id="PS50600">
    <property type="entry name" value="ULP_PROTEASE"/>
    <property type="match status" value="1"/>
</dbReference>
<comment type="similarity">
    <text evidence="2">Belongs to the peptidase C48 family.</text>
</comment>
<dbReference type="GO" id="GO:0016020">
    <property type="term" value="C:membrane"/>
    <property type="evidence" value="ECO:0007669"/>
    <property type="project" value="UniProtKB-SubCell"/>
</dbReference>
<evidence type="ECO:0000256" key="2">
    <source>
        <dbReference type="ARBA" id="ARBA00005234"/>
    </source>
</evidence>